<name>A0A5M8QK01_9MICO</name>
<sequence length="284" mass="31415">MEGKPSLTPQELAELREGRAELLQHHPEKRNELFADAFEAQALTNTVAWQNRVQRLGSKLPRDTSAEERDTHREAQKAKLSEMKSAKNRVPLTVRERQAFVEEAREAGMTPGALFRLRMRSPLGFLPVAAAQLPQKQHTSSNGGRPPSEAGNLRNSPLDFRLTKAETAALEETAAHYRLSASDFARSLITGTDPRISWGHIGSGGPTGGRAAARLAYFEGQEEGHENPLDAYEGHSTAEWLTSFEEQNLPAAEKSVEQWLEGDDKEVSEEEQPQVSDREQALAA</sequence>
<feature type="compositionally biased region" description="Basic and acidic residues" evidence="1">
    <location>
        <begin position="60"/>
        <end position="84"/>
    </location>
</feature>
<dbReference type="Proteomes" id="UP000323221">
    <property type="component" value="Unassembled WGS sequence"/>
</dbReference>
<comment type="caution">
    <text evidence="2">The sequence shown here is derived from an EMBL/GenBank/DDBJ whole genome shotgun (WGS) entry which is preliminary data.</text>
</comment>
<reference evidence="2 3" key="1">
    <citation type="submission" date="2019-08" db="EMBL/GenBank/DDBJ databases">
        <title>Agrococcus lahaulensis sp. nov., isolated from a cold desert of the Indian Himalayas.</title>
        <authorList>
            <person name="Qu J.H."/>
        </authorList>
    </citation>
    <scope>NUCLEOTIDE SEQUENCE [LARGE SCALE GENOMIC DNA]</scope>
    <source>
        <strain evidence="2 3">NS18</strain>
    </source>
</reference>
<dbReference type="AlphaFoldDB" id="A0A5M8QK01"/>
<evidence type="ECO:0000313" key="2">
    <source>
        <dbReference type="EMBL" id="KAA6436425.1"/>
    </source>
</evidence>
<dbReference type="EMBL" id="VOIR01000011">
    <property type="protein sequence ID" value="KAA6436425.1"/>
    <property type="molecule type" value="Genomic_DNA"/>
</dbReference>
<proteinExistence type="predicted"/>
<feature type="compositionally biased region" description="Acidic residues" evidence="1">
    <location>
        <begin position="260"/>
        <end position="272"/>
    </location>
</feature>
<organism evidence="2 3">
    <name type="scientific">Agrococcus sediminis</name>
    <dbReference type="NCBI Taxonomy" id="2599924"/>
    <lineage>
        <taxon>Bacteria</taxon>
        <taxon>Bacillati</taxon>
        <taxon>Actinomycetota</taxon>
        <taxon>Actinomycetes</taxon>
        <taxon>Micrococcales</taxon>
        <taxon>Microbacteriaceae</taxon>
        <taxon>Agrococcus</taxon>
    </lineage>
</organism>
<protein>
    <submittedName>
        <fullName evidence="2">Uncharacterized protein</fullName>
    </submittedName>
</protein>
<keyword evidence="3" id="KW-1185">Reference proteome</keyword>
<feature type="compositionally biased region" description="Polar residues" evidence="1">
    <location>
        <begin position="134"/>
        <end position="143"/>
    </location>
</feature>
<gene>
    <name evidence="2" type="ORF">FQ330_03200</name>
</gene>
<accession>A0A5M8QK01</accession>
<feature type="region of interest" description="Disordered" evidence="1">
    <location>
        <begin position="133"/>
        <end position="155"/>
    </location>
</feature>
<feature type="region of interest" description="Disordered" evidence="1">
    <location>
        <begin position="252"/>
        <end position="284"/>
    </location>
</feature>
<evidence type="ECO:0000256" key="1">
    <source>
        <dbReference type="SAM" id="MobiDB-lite"/>
    </source>
</evidence>
<evidence type="ECO:0000313" key="3">
    <source>
        <dbReference type="Proteomes" id="UP000323221"/>
    </source>
</evidence>
<feature type="region of interest" description="Disordered" evidence="1">
    <location>
        <begin position="59"/>
        <end position="84"/>
    </location>
</feature>
<dbReference type="RefSeq" id="WP_146355168.1">
    <property type="nucleotide sequence ID" value="NZ_VOIR01000011.1"/>
</dbReference>